<evidence type="ECO:0000313" key="3">
    <source>
        <dbReference type="Proteomes" id="UP000249516"/>
    </source>
</evidence>
<protein>
    <submittedName>
        <fullName evidence="2">Alpha/beta fold hydrolase</fullName>
    </submittedName>
</protein>
<dbReference type="Pfam" id="PF06821">
    <property type="entry name" value="Ser_hydrolase"/>
    <property type="match status" value="1"/>
</dbReference>
<proteinExistence type="predicted"/>
<dbReference type="Proteomes" id="UP000249516">
    <property type="component" value="Unassembled WGS sequence"/>
</dbReference>
<feature type="region of interest" description="Disordered" evidence="1">
    <location>
        <begin position="1"/>
        <end position="52"/>
    </location>
</feature>
<reference evidence="2 3" key="1">
    <citation type="submission" date="2018-10" db="EMBL/GenBank/DDBJ databases">
        <title>Kocuria tytouropygialis sp. nov., isolated from the uropygial gland of an American barn owl (Tyto furcata).</title>
        <authorList>
            <person name="Braun M.S."/>
            <person name="Wang E."/>
            <person name="Zimmermann S."/>
            <person name="Wagner H."/>
            <person name="Wink M."/>
        </authorList>
    </citation>
    <scope>NUCLEOTIDE SEQUENCE [LARGE SCALE GENOMIC DNA]</scope>
    <source>
        <strain evidence="2 3">442</strain>
    </source>
</reference>
<feature type="region of interest" description="Disordered" evidence="1">
    <location>
        <begin position="180"/>
        <end position="209"/>
    </location>
</feature>
<evidence type="ECO:0000256" key="1">
    <source>
        <dbReference type="SAM" id="MobiDB-lite"/>
    </source>
</evidence>
<keyword evidence="3" id="KW-1185">Reference proteome</keyword>
<dbReference type="GO" id="GO:0016787">
    <property type="term" value="F:hydrolase activity"/>
    <property type="evidence" value="ECO:0007669"/>
    <property type="project" value="UniProtKB-KW"/>
</dbReference>
<sequence>MRMAAPGIPGKWGWSQGRRWRGRGGDPLPGCSRGAPERAGTHAGVPVAAGPGRRSLTVHGAAHRHRAPPVPTRWESSPMTTIVMSPGYTGSEPGHWQSVLEASRPDVVRVQQRSWEHVDRQEWIAGVQRALDTIPADERIIMVGHSCGSVALAQWAHEHPRDERVAAFVLVTPADVDRPDRRPEIAEQRPLPHGPLPYPTHLVTSDDDPFLSPSRAEELAGDWAVDRHTVVSRGGHLATDDGRGRWPWMEDLVDSLVQRVSRE</sequence>
<dbReference type="SUPFAM" id="SSF53474">
    <property type="entry name" value="alpha/beta-Hydrolases"/>
    <property type="match status" value="1"/>
</dbReference>
<keyword evidence="2" id="KW-0378">Hydrolase</keyword>
<dbReference type="Gene3D" id="3.40.50.1820">
    <property type="entry name" value="alpha/beta hydrolase"/>
    <property type="match status" value="1"/>
</dbReference>
<dbReference type="EMBL" id="PNJG02000002">
    <property type="protein sequence ID" value="RKQ35100.1"/>
    <property type="molecule type" value="Genomic_DNA"/>
</dbReference>
<dbReference type="InterPro" id="IPR029058">
    <property type="entry name" value="AB_hydrolase_fold"/>
</dbReference>
<accession>A0A495A5W7</accession>
<name>A0A495A5W7_9MICC</name>
<comment type="caution">
    <text evidence="2">The sequence shown here is derived from an EMBL/GenBank/DDBJ whole genome shotgun (WGS) entry which is preliminary data.</text>
</comment>
<dbReference type="AlphaFoldDB" id="A0A495A5W7"/>
<evidence type="ECO:0000313" key="2">
    <source>
        <dbReference type="EMBL" id="RKQ35100.1"/>
    </source>
</evidence>
<gene>
    <name evidence="2" type="ORF">C1C97_007500</name>
</gene>
<organism evidence="2 3">
    <name type="scientific">Kocuria tytonis</name>
    <dbReference type="NCBI Taxonomy" id="2054280"/>
    <lineage>
        <taxon>Bacteria</taxon>
        <taxon>Bacillati</taxon>
        <taxon>Actinomycetota</taxon>
        <taxon>Actinomycetes</taxon>
        <taxon>Micrococcales</taxon>
        <taxon>Micrococcaceae</taxon>
        <taxon>Kocuria</taxon>
    </lineage>
</organism>
<dbReference type="InterPro" id="IPR010662">
    <property type="entry name" value="RBBP9/YdeN"/>
</dbReference>